<evidence type="ECO:0000256" key="1">
    <source>
        <dbReference type="SAM" id="MobiDB-lite"/>
    </source>
</evidence>
<feature type="compositionally biased region" description="Basic and acidic residues" evidence="1">
    <location>
        <begin position="1788"/>
        <end position="1800"/>
    </location>
</feature>
<dbReference type="SUPFAM" id="SSF82171">
    <property type="entry name" value="DPP6 N-terminal domain-like"/>
    <property type="match status" value="1"/>
</dbReference>
<keyword evidence="3" id="KW-1185">Reference proteome</keyword>
<feature type="region of interest" description="Disordered" evidence="1">
    <location>
        <begin position="2436"/>
        <end position="2458"/>
    </location>
</feature>
<dbReference type="InterPro" id="IPR028236">
    <property type="entry name" value="CPLANE1"/>
</dbReference>
<feature type="region of interest" description="Disordered" evidence="1">
    <location>
        <begin position="2159"/>
        <end position="2186"/>
    </location>
</feature>
<dbReference type="Pfam" id="PF15392">
    <property type="entry name" value="Joubert"/>
    <property type="match status" value="1"/>
</dbReference>
<accession>A0A5A9N2P3</accession>
<feature type="region of interest" description="Disordered" evidence="1">
    <location>
        <begin position="2348"/>
        <end position="2372"/>
    </location>
</feature>
<feature type="region of interest" description="Disordered" evidence="1">
    <location>
        <begin position="506"/>
        <end position="526"/>
    </location>
</feature>
<sequence>MPRMELKLEVLLSSSIKRKKPWPRFCWLGKEKEAVFLLDDNRLSEIHLVSGRTKKKTPKLQPLLQRVVTMSASPNGMWLVGLLVSGELFLWNKDKDSLKMVPAIPAVHELASSVRGTVSTVRLSLLVSENGQRVFLGALTGQVFLWECSAPQDLSSPRDITVKGRWSEISHPENTQLPSSKGKEASIHSVFVRNQAVGDVCLSVFVFSTEELLTITFLNIQWETIKESKHSSVGFTVHWVSKSYLFGQLVPACKPVKSRGALVPALSPDGQLLAIALNQKDPRVTQVLYVSTQNFVTVSSLLGGCGLKANSIPAKYVRSYWVGSVSWTPEGLYLVCVLKRGSLLMLARLGGLVSLSTTGCNIEFGPAHFLPLHPLVTYRPPAPLHIQDGSLSSSSASLCDPMRQRYSITCHPRQPLLIVSDGYMVTVLRLPRRPSATAITSTLLLDAAQGLENIRRVMGSSSRVQPQVRSRLESMSTLMFTGSLLAFKETEPPLSTLPLYLQETGDTERAQGEEDGDDSDDGLHSRMESEGKLEFASMFDTLHARTEDPKPTSSAVQEDLTRVYRNLLTVWALAVSLGGAVKQRERFLKYTITCVDRLINLLRVSALISRKNKLNWVTRTHHILRTLLSFLPWDTTRCGGSSCLPVAVELSRQFVEIFLPSSDLALSSHNFNAALLVLQEASHSVNLTYIIQSRTLHYGKDDQVLCSSDLFAVRLLHEDTDINSETTKPTALDRSLPSNRLVVIWRDVYRRALKYQMMLNNSKGDEGTQPECEKMSIIIPNIQKVLQTVGDRLEESHALRNFTGEELFILGEYSDSVRVWRAELCAERERAVPLTCYLETRYCLALLYGHLFQYHLREAQGLCDRLTRQMQPHTGHQEEMPGLDDDPVLDGWFLGPVGREAALAVVQSLARFMAAYFTNRPLCILPPHSVEVLPALHLPHDAGRRVVELSQSRVVDGLRSQHLSDVWTVDYALELLLLGGLLPEAAWMAQHLGDWKMAATLSLAYSSYCSDPLDMSRLRWRELHLPTQLHPAVIFQTQLEMLLGRAVESEGNDNTACVEDVELLQVSVQEILKASVMAEVDVFSQPLKRLLESAKERAASLPVLLPAAFYLPAPPLYCPQPSPDTQETRSACLDLERDSRCQLSGLIQKVLLLFRAAHSSLPTAQWYIRKLHHCRHLLHKIRKKASEPNVEFIPEGLKKFSSHRGFFQSGSRKDMGGVTVQTIICFRELCALCWMLHARDQLTISCRRYQNVRNQQKDAQTSDVIVADLCIEALGWACRLLPFCRFLNAEEALQDLVLSLVAELPPSHVTAETLARVFPEEEESVRVPLREKYTSLVQRLRPVLVSDTTADVPSGSHREDVAGESMMILIRDQLRRRRRELRRLEKHLAAAEQFLWEREEEEERGGADSILKRLSLGTSLSDSTLTDCGRPLVYSEGETAETLSETLSPEPQTKTLHSSRTGPTKDSPDRSTHEKKGNKRSNSLDPEGTKSTHVEPTCLPTVGTWEFELDDKEYTLFLELFLSYVLEKDSLDAEDSELPLLSSFSKQLHTKELHSVTFDMLTTLKRRQRDGYETGCKPGARLPLFRAGRCFQTVPVTPEPPLTIGPASTVQGNAQIASNATPAQALPGVGKQQGLFGRGQQAAQANFIGSEVRGSQTSLPFESWAFKILSPAELDVQVQLDSMLESRFPQLARLLEWMMRWADRRVLLPQQIRMKSEGASDSVVIRAKATTPAVLFALELLEQRYTAALLASDEHDIGFEVMLSLPFKQHPSPPVHARKTSASVQRSITDRRKDRDRSEDTGYPASAGTPAILPDLDAQHTYSHHVLEDVVDHTDSPLSEEEDVISDLQNNITGIREEIRRSPVAEDDEISIADATEASWLSSNQGRAPREAKDQMLTLADLESLHTNELSEDSVSEGNHVSCGTLDRDAPVEARRHEASDVQQTAHVIPEEGMRQTEEHPPGSDAPHNRAETQTDPVRQLLQDELFRLVQLQQINFMSLMQVVGASFSNLPLSQHIPIRSNVMLSQTAVTSAPPPCDHGSEPTHGQTQNIRPASCDGPTRVSGEERINHRRKDNRHPVHLTSAVNHTHDSEQRNLPLRPQVLEQLTIRPDWPQGGHTDGRSFIPTSQGLLTTAHNADAQTPAQRTPPIQPRLRLLQLQPPQPNYPRPRSPPVKEAWGPNPHPASVHINILPSQSRPSFRRRAEDTGRTWVQASAPPSHLHFDRERTGGSAEALRFPPAPHRAITGVGLPLLRFHPDTQRTVTLPRIPQSTTPKPPNVGVAGTGHYPRLQLLRRDPDPPSAMRINTPPVRTPSLIPLEELLRWAAGKQTASADGKPQLLKTAVVSHQIVQNSHTSSPSIKRRKRREEKNKDEKIKVTFRPEESIIPPDEILQPAEESSDQNDGYVIPLGAMDSELTGQMLSDKMHSTSAELHAYASTQKRPPEIQDACTNTDPEPSRSITDKAVSVQLPSSPIMPSASNRGLVGVAPVVPPDVFLNLRFSKEKSPESTDSNTHITAEGRRFINVIDLADDSLLQNLPQAPSSPPSFAQLHLLAARAVNPAPVPILNSAPIDTKPILSTEVLPGPPVRSSSPPAVDADDVLGGDPITLSVLSGVKIHSSSLDRVLMSRTQISERLTEMDAQLARLQDIADNIDKEFANTRLLVNTIETQNPVMMPRLERKPFSRHVTTLQEVKQEQRVQDTDGDLTESSFEDPEPRADETLGLTGLSDVQDILSELIRDGALSRSALGLSHREAHKSSRSEVKQGGVMMEEERRDVRIWMRRKQRERLMKYHKEREEKREQEHRPFTSPLTHENPSSVDLATTKRTKEERDKMIQQEHYEQRARDACSLITDLLTTPINLPTKPQERLPQRSDPTNLIK</sequence>
<name>A0A5A9N2P3_9TELE</name>
<feature type="compositionally biased region" description="Pro residues" evidence="1">
    <location>
        <begin position="2160"/>
        <end position="2171"/>
    </location>
</feature>
<feature type="compositionally biased region" description="Acidic residues" evidence="1">
    <location>
        <begin position="2700"/>
        <end position="2711"/>
    </location>
</feature>
<feature type="region of interest" description="Disordered" evidence="1">
    <location>
        <begin position="2265"/>
        <end position="2284"/>
    </location>
</feature>
<proteinExistence type="predicted"/>
<feature type="region of interest" description="Disordered" evidence="1">
    <location>
        <begin position="2792"/>
        <end position="2816"/>
    </location>
</feature>
<comment type="caution">
    <text evidence="2">The sequence shown here is derived from an EMBL/GenBank/DDBJ whole genome shotgun (WGS) entry which is preliminary data.</text>
</comment>
<dbReference type="PANTHER" id="PTHR14492:SF4">
    <property type="entry name" value="CILIOGENESIS AND PLANAR POLARITY EFFECTOR 1"/>
    <property type="match status" value="1"/>
</dbReference>
<feature type="compositionally biased region" description="Polar residues" evidence="1">
    <location>
        <begin position="2348"/>
        <end position="2358"/>
    </location>
</feature>
<evidence type="ECO:0000313" key="3">
    <source>
        <dbReference type="Proteomes" id="UP000324632"/>
    </source>
</evidence>
<feature type="region of interest" description="Disordered" evidence="1">
    <location>
        <begin position="1439"/>
        <end position="1497"/>
    </location>
</feature>
<feature type="region of interest" description="Disordered" evidence="1">
    <location>
        <begin position="2857"/>
        <end position="2878"/>
    </location>
</feature>
<feature type="region of interest" description="Disordered" evidence="1">
    <location>
        <begin position="2030"/>
        <end position="2073"/>
    </location>
</feature>
<feature type="region of interest" description="Disordered" evidence="1">
    <location>
        <begin position="1770"/>
        <end position="1812"/>
    </location>
</feature>
<gene>
    <name evidence="2" type="ORF">E1301_Tti000044</name>
</gene>
<protein>
    <submittedName>
        <fullName evidence="2">Protein JBTS17</fullName>
    </submittedName>
</protein>
<feature type="compositionally biased region" description="Basic and acidic residues" evidence="1">
    <location>
        <begin position="1466"/>
        <end position="1475"/>
    </location>
</feature>
<reference evidence="2 3" key="1">
    <citation type="journal article" date="2019" name="Mol. Ecol. Resour.">
        <title>Chromosome-level genome assembly of Triplophysa tibetana, a fish adapted to the harsh high-altitude environment of the Tibetan Plateau.</title>
        <authorList>
            <person name="Yang X."/>
            <person name="Liu H."/>
            <person name="Ma Z."/>
            <person name="Zou Y."/>
            <person name="Zou M."/>
            <person name="Mao Y."/>
            <person name="Li X."/>
            <person name="Wang H."/>
            <person name="Chen T."/>
            <person name="Wang W."/>
            <person name="Yang R."/>
        </authorList>
    </citation>
    <scope>NUCLEOTIDE SEQUENCE [LARGE SCALE GENOMIC DNA]</scope>
    <source>
        <strain evidence="2">TTIB1903HZAU</strain>
        <tissue evidence="2">Muscle</tissue>
    </source>
</reference>
<dbReference type="GO" id="GO:0035869">
    <property type="term" value="C:ciliary transition zone"/>
    <property type="evidence" value="ECO:0007669"/>
    <property type="project" value="TreeGrafter"/>
</dbReference>
<feature type="region of interest" description="Disordered" evidence="1">
    <location>
        <begin position="1950"/>
        <end position="1974"/>
    </location>
</feature>
<feature type="compositionally biased region" description="Basic and acidic residues" evidence="1">
    <location>
        <begin position="2792"/>
        <end position="2804"/>
    </location>
</feature>
<feature type="region of interest" description="Disordered" evidence="1">
    <location>
        <begin position="2691"/>
        <end position="2720"/>
    </location>
</feature>
<dbReference type="PANTHER" id="PTHR14492">
    <property type="entry name" value="JBTS17"/>
    <property type="match status" value="1"/>
</dbReference>
<feature type="compositionally biased region" description="Basic and acidic residues" evidence="1">
    <location>
        <begin position="1950"/>
        <end position="1973"/>
    </location>
</feature>
<feature type="compositionally biased region" description="Polar residues" evidence="1">
    <location>
        <begin position="1441"/>
        <end position="1464"/>
    </location>
</feature>
<dbReference type="GO" id="GO:0060271">
    <property type="term" value="P:cilium assembly"/>
    <property type="evidence" value="ECO:0007669"/>
    <property type="project" value="TreeGrafter"/>
</dbReference>
<feature type="compositionally biased region" description="Polar residues" evidence="1">
    <location>
        <begin position="2807"/>
        <end position="2816"/>
    </location>
</feature>
<dbReference type="EMBL" id="SOYY01000023">
    <property type="protein sequence ID" value="KAA0704314.1"/>
    <property type="molecule type" value="Genomic_DNA"/>
</dbReference>
<evidence type="ECO:0000313" key="2">
    <source>
        <dbReference type="EMBL" id="KAA0704314.1"/>
    </source>
</evidence>
<organism evidence="2 3">
    <name type="scientific">Triplophysa tibetana</name>
    <dbReference type="NCBI Taxonomy" id="1572043"/>
    <lineage>
        <taxon>Eukaryota</taxon>
        <taxon>Metazoa</taxon>
        <taxon>Chordata</taxon>
        <taxon>Craniata</taxon>
        <taxon>Vertebrata</taxon>
        <taxon>Euteleostomi</taxon>
        <taxon>Actinopterygii</taxon>
        <taxon>Neopterygii</taxon>
        <taxon>Teleostei</taxon>
        <taxon>Ostariophysi</taxon>
        <taxon>Cypriniformes</taxon>
        <taxon>Nemacheilidae</taxon>
        <taxon>Triplophysa</taxon>
    </lineage>
</organism>
<dbReference type="Proteomes" id="UP000324632">
    <property type="component" value="Chromosome 23"/>
</dbReference>